<sequence length="1248" mass="143852">MYIKQVIIEGFKSYKEQVATEPFSSKVNCVVGANGSGKSNFFHAIRFVISDLFQNLRSEDRNALLHEGAGHQVLSAFVEIVFDNTDNRIPVDKEEVRLRRTIGLKKDEYFLDGKHITKTEVTNLLESAGFSRSNPYYVVQQGKIASLTLMKDSERLDLLKEIGGTRVYEERRRESNKRKQIIQVVQYLDERLKELDEEKEELRKYQQLDKQRKSLEFTIYDKEIRDAKQKLEEVEEARRKVSEQSTERYNSVLDAHEKSKELDKTFKDLTKEVQILGKEKEAIHNQREDAIKKYTKLELDYEDLKESISGDKRAKDDAVKQLEILQKEIQDSQEELNKIRPLYNNQVREEEDITRGIMEREKKLSILYQKRGRATQFANKADRDKWLQREIDEYERVLSSNLTQEEKIKDEIQQLNADIQVQDAYIVHRQTEIADLESVISHYCETFNQLKSQRDKLHDERKSLWAKESELSGEIDRLKTEVVKAEKNLDHATPGDIRRGLNSVRRICRESGILGVFGPIIELVDCDEKFFTAVEVTAGNSLFHVVVETDEISTQIIRHLNALKGGRVTFIPLNRVKAPQITYPQSSDVIPLLKKLKFKRDYTPAFAQVFGRTVICRDLDVATRVARTDGLDCITLEGDQVSKKGGMTGGFYDYRRSKLKLMNVIKENTNSVNKKEAELEDVRVKLQDILEIIDQKITELVAEQQKNDAKHAHDRSEREQLKEDIANARKQKQSISKALEKKEKLLANVRTQIGQLKANISMKQDEMGTELVDHLTPEEKDLLQRLNPEITELKETLIACRANRIETETRKAELETNLSTNLVRRRQELEAVKVSGETDKLDAEAEAKKQELADATLLVEDVTQQLKSDYFGLLAHNFQYRCSNPPYLLWLNVLFAGVSGSIDERTRQLGKIKDEKNKLKSLEESYQNTLQDEAKELEQLLSNRNILVAKKEEYSKKSRELGPLSSDAFDVHRRRNIKELHKMLHRCNEQLQQFSHVNKKALDQYVNFTEQREELQKRQAELDAGDEKIRELISVLDQRKDESIERTFKGVAKHFREVFSELVQGGHGFLVMMKKKDGDQGDDDQDEDAPRVADMEGRVEKYIGVKVKACSPFRKICGVNVQNNVAGSVSFTGQGETQSMKQLSGGQKTVVALTLIFAIQRCDPAPFYLFDEIDAALDPQYRTAVGNMIRRLADMANTQFITTTFRPELVKVADKIYGVKHKNRVSNVEVISKEEALNFIEHDQSHNV</sequence>
<keyword evidence="6 9" id="KW-0539">Nucleus</keyword>
<evidence type="ECO:0000259" key="11">
    <source>
        <dbReference type="SMART" id="SM00968"/>
    </source>
</evidence>
<dbReference type="EMBL" id="WJXA01000001">
    <property type="protein sequence ID" value="KAF7153139.1"/>
    <property type="molecule type" value="Genomic_DNA"/>
</dbReference>
<gene>
    <name evidence="12" type="ORF">RHSIM_Rhsim01G0197900</name>
</gene>
<evidence type="ECO:0000313" key="12">
    <source>
        <dbReference type="EMBL" id="KAF7153139.1"/>
    </source>
</evidence>
<dbReference type="SUPFAM" id="SSF52540">
    <property type="entry name" value="P-loop containing nucleoside triphosphate hydrolases"/>
    <property type="match status" value="2"/>
</dbReference>
<dbReference type="InterPro" id="IPR041741">
    <property type="entry name" value="SMC3_ABC_euk"/>
</dbReference>
<feature type="coiled-coil region" evidence="10">
    <location>
        <begin position="905"/>
        <end position="957"/>
    </location>
</feature>
<feature type="coiled-coil region" evidence="10">
    <location>
        <begin position="287"/>
        <end position="335"/>
    </location>
</feature>
<dbReference type="Gene3D" id="1.20.1060.20">
    <property type="match status" value="1"/>
</dbReference>
<dbReference type="InterPro" id="IPR027417">
    <property type="entry name" value="P-loop_NTPase"/>
</dbReference>
<dbReference type="SMART" id="SM00968">
    <property type="entry name" value="SMC_hinge"/>
    <property type="match status" value="1"/>
</dbReference>
<proteinExistence type="inferred from homology"/>
<evidence type="ECO:0000256" key="4">
    <source>
        <dbReference type="ARBA" id="ARBA00022776"/>
    </source>
</evidence>
<comment type="similarity">
    <text evidence="2">Belongs to the SMC family. SMC3 subfamily.</text>
</comment>
<evidence type="ECO:0000256" key="1">
    <source>
        <dbReference type="ARBA" id="ARBA00004123"/>
    </source>
</evidence>
<dbReference type="GO" id="GO:0016887">
    <property type="term" value="F:ATP hydrolysis activity"/>
    <property type="evidence" value="ECO:0007669"/>
    <property type="project" value="InterPro"/>
</dbReference>
<feature type="domain" description="SMC hinge" evidence="11">
    <location>
        <begin position="514"/>
        <end position="626"/>
    </location>
</feature>
<dbReference type="GO" id="GO:0005524">
    <property type="term" value="F:ATP binding"/>
    <property type="evidence" value="ECO:0007669"/>
    <property type="project" value="InterPro"/>
</dbReference>
<dbReference type="GO" id="GO:0005634">
    <property type="term" value="C:nucleus"/>
    <property type="evidence" value="ECO:0007669"/>
    <property type="project" value="UniProtKB-SubCell"/>
</dbReference>
<dbReference type="GO" id="GO:0005694">
    <property type="term" value="C:chromosome"/>
    <property type="evidence" value="ECO:0007669"/>
    <property type="project" value="InterPro"/>
</dbReference>
<keyword evidence="5 10" id="KW-0175">Coiled coil</keyword>
<evidence type="ECO:0000313" key="13">
    <source>
        <dbReference type="Proteomes" id="UP000626092"/>
    </source>
</evidence>
<organism evidence="12 13">
    <name type="scientific">Rhododendron simsii</name>
    <name type="common">Sims's rhododendron</name>
    <dbReference type="NCBI Taxonomy" id="118357"/>
    <lineage>
        <taxon>Eukaryota</taxon>
        <taxon>Viridiplantae</taxon>
        <taxon>Streptophyta</taxon>
        <taxon>Embryophyta</taxon>
        <taxon>Tracheophyta</taxon>
        <taxon>Spermatophyta</taxon>
        <taxon>Magnoliopsida</taxon>
        <taxon>eudicotyledons</taxon>
        <taxon>Gunneridae</taxon>
        <taxon>Pentapetalae</taxon>
        <taxon>asterids</taxon>
        <taxon>Ericales</taxon>
        <taxon>Ericaceae</taxon>
        <taxon>Ericoideae</taxon>
        <taxon>Rhodoreae</taxon>
        <taxon>Rhododendron</taxon>
    </lineage>
</organism>
<keyword evidence="8" id="KW-0131">Cell cycle</keyword>
<evidence type="ECO:0000256" key="9">
    <source>
        <dbReference type="PIRNR" id="PIRNR005719"/>
    </source>
</evidence>
<comment type="subcellular location">
    <subcellularLocation>
        <location evidence="1 9">Nucleus</location>
    </subcellularLocation>
</comment>
<dbReference type="Gene3D" id="3.30.70.1620">
    <property type="match status" value="1"/>
</dbReference>
<dbReference type="GO" id="GO:0051321">
    <property type="term" value="P:meiotic cell cycle"/>
    <property type="evidence" value="ECO:0007669"/>
    <property type="project" value="UniProtKB-KW"/>
</dbReference>
<dbReference type="InterPro" id="IPR036277">
    <property type="entry name" value="SMC_hinge_sf"/>
</dbReference>
<dbReference type="Pfam" id="PF06470">
    <property type="entry name" value="SMC_hinge"/>
    <property type="match status" value="1"/>
</dbReference>
<comment type="caution">
    <text evidence="12">The sequence shown here is derived from an EMBL/GenBank/DDBJ whole genome shotgun (WGS) entry which is preliminary data.</text>
</comment>
<dbReference type="AlphaFoldDB" id="A0A834HFJ1"/>
<dbReference type="CDD" id="cd03272">
    <property type="entry name" value="ABC_SMC3_euk"/>
    <property type="match status" value="1"/>
</dbReference>
<accession>A0A834HFJ1</accession>
<dbReference type="SUPFAM" id="SSF75553">
    <property type="entry name" value="Smc hinge domain"/>
    <property type="match status" value="1"/>
</dbReference>
<dbReference type="GO" id="GO:0051301">
    <property type="term" value="P:cell division"/>
    <property type="evidence" value="ECO:0007669"/>
    <property type="project" value="UniProtKB-KW"/>
</dbReference>
<dbReference type="Pfam" id="PF02463">
    <property type="entry name" value="SMC_N"/>
    <property type="match status" value="1"/>
</dbReference>
<dbReference type="FunFam" id="3.40.50.300:FF:000424">
    <property type="entry name" value="Structural maintenance of chromosomes 3"/>
    <property type="match status" value="1"/>
</dbReference>
<keyword evidence="3" id="KW-0132">Cell division</keyword>
<feature type="coiled-coil region" evidence="10">
    <location>
        <begin position="178"/>
        <end position="247"/>
    </location>
</feature>
<dbReference type="OrthoDB" id="431497at2759"/>
<keyword evidence="4" id="KW-0498">Mitosis</keyword>
<dbReference type="PIRSF" id="PIRSF005719">
    <property type="entry name" value="SMC"/>
    <property type="match status" value="1"/>
</dbReference>
<evidence type="ECO:0000256" key="5">
    <source>
        <dbReference type="ARBA" id="ARBA00023054"/>
    </source>
</evidence>
<evidence type="ECO:0000256" key="7">
    <source>
        <dbReference type="ARBA" id="ARBA00023254"/>
    </source>
</evidence>
<dbReference type="PANTHER" id="PTHR43977">
    <property type="entry name" value="STRUCTURAL MAINTENANCE OF CHROMOSOMES PROTEIN 3"/>
    <property type="match status" value="1"/>
</dbReference>
<feature type="coiled-coil region" evidence="10">
    <location>
        <begin position="665"/>
        <end position="766"/>
    </location>
</feature>
<evidence type="ECO:0000256" key="8">
    <source>
        <dbReference type="ARBA" id="ARBA00023306"/>
    </source>
</evidence>
<dbReference type="FunFam" id="3.40.50.300:FF:000370">
    <property type="entry name" value="Structural maintenance of chromosomes 3"/>
    <property type="match status" value="1"/>
</dbReference>
<dbReference type="Proteomes" id="UP000626092">
    <property type="component" value="Unassembled WGS sequence"/>
</dbReference>
<name>A0A834HFJ1_RHOSS</name>
<evidence type="ECO:0000256" key="2">
    <source>
        <dbReference type="ARBA" id="ARBA00005917"/>
    </source>
</evidence>
<reference evidence="12" key="1">
    <citation type="submission" date="2019-11" db="EMBL/GenBank/DDBJ databases">
        <authorList>
            <person name="Liu Y."/>
            <person name="Hou J."/>
            <person name="Li T.-Q."/>
            <person name="Guan C.-H."/>
            <person name="Wu X."/>
            <person name="Wu H.-Z."/>
            <person name="Ling F."/>
            <person name="Zhang R."/>
            <person name="Shi X.-G."/>
            <person name="Ren J.-P."/>
            <person name="Chen E.-F."/>
            <person name="Sun J.-M."/>
        </authorList>
    </citation>
    <scope>NUCLEOTIDE SEQUENCE</scope>
    <source>
        <strain evidence="12">Adult_tree_wgs_1</strain>
        <tissue evidence="12">Leaves</tissue>
    </source>
</reference>
<evidence type="ECO:0000256" key="6">
    <source>
        <dbReference type="ARBA" id="ARBA00023242"/>
    </source>
</evidence>
<dbReference type="Gene3D" id="3.40.50.300">
    <property type="entry name" value="P-loop containing nucleotide triphosphate hydrolases"/>
    <property type="match status" value="2"/>
</dbReference>
<keyword evidence="13" id="KW-1185">Reference proteome</keyword>
<protein>
    <recommendedName>
        <fullName evidence="9">Structural maintenance of chromosomes protein</fullName>
    </recommendedName>
</protein>
<keyword evidence="7" id="KW-0469">Meiosis</keyword>
<evidence type="ECO:0000256" key="3">
    <source>
        <dbReference type="ARBA" id="ARBA00022618"/>
    </source>
</evidence>
<dbReference type="InterPro" id="IPR010935">
    <property type="entry name" value="SMC_hinge"/>
</dbReference>
<dbReference type="InterPro" id="IPR003395">
    <property type="entry name" value="RecF/RecN/SMC_N"/>
</dbReference>
<dbReference type="InterPro" id="IPR024704">
    <property type="entry name" value="SMC"/>
</dbReference>
<dbReference type="GO" id="GO:0051276">
    <property type="term" value="P:chromosome organization"/>
    <property type="evidence" value="ECO:0007669"/>
    <property type="project" value="InterPro"/>
</dbReference>
<evidence type="ECO:0000256" key="10">
    <source>
        <dbReference type="SAM" id="Coils"/>
    </source>
</evidence>